<evidence type="ECO:0000256" key="7">
    <source>
        <dbReference type="PIRNR" id="PIRNR010607"/>
    </source>
</evidence>
<evidence type="ECO:0000259" key="9">
    <source>
        <dbReference type="Pfam" id="PF17727"/>
    </source>
</evidence>
<keyword evidence="6 7" id="KW-0804">Transcription</keyword>
<evidence type="ECO:0000259" key="8">
    <source>
        <dbReference type="Pfam" id="PF05848"/>
    </source>
</evidence>
<evidence type="ECO:0000256" key="6">
    <source>
        <dbReference type="ARBA" id="ARBA00023163"/>
    </source>
</evidence>
<proteinExistence type="inferred from homology"/>
<keyword evidence="11" id="KW-1185">Reference proteome</keyword>
<dbReference type="AlphaFoldDB" id="A0A1T4S681"/>
<dbReference type="InterPro" id="IPR041473">
    <property type="entry name" value="CtsR_C"/>
</dbReference>
<dbReference type="Gene3D" id="3.30.56.130">
    <property type="entry name" value="Transcriptional regulator CtsR, winged HTH domain"/>
    <property type="match status" value="1"/>
</dbReference>
<dbReference type="OrthoDB" id="1680813at2"/>
<keyword evidence="5 7" id="KW-0238">DNA-binding</keyword>
<dbReference type="Gene3D" id="1.10.1200.150">
    <property type="entry name" value="Transcriptional regulator CtsR, C-terminal domain"/>
    <property type="match status" value="1"/>
</dbReference>
<dbReference type="InterPro" id="IPR008463">
    <property type="entry name" value="CtsR"/>
</dbReference>
<evidence type="ECO:0000256" key="2">
    <source>
        <dbReference type="ARBA" id="ARBA00014129"/>
    </source>
</evidence>
<keyword evidence="3 7" id="KW-0678">Repressor</keyword>
<evidence type="ECO:0000256" key="3">
    <source>
        <dbReference type="ARBA" id="ARBA00022491"/>
    </source>
</evidence>
<dbReference type="Pfam" id="PF05848">
    <property type="entry name" value="CtsR"/>
    <property type="match status" value="1"/>
</dbReference>
<dbReference type="InterPro" id="IPR041902">
    <property type="entry name" value="CtsR_N_sf"/>
</dbReference>
<reference evidence="11" key="1">
    <citation type="submission" date="2017-02" db="EMBL/GenBank/DDBJ databases">
        <authorList>
            <person name="Varghese N."/>
            <person name="Submissions S."/>
        </authorList>
    </citation>
    <scope>NUCLEOTIDE SEQUENCE [LARGE SCALE GENOMIC DNA]</scope>
    <source>
        <strain evidence="11">DSM 16521</strain>
    </source>
</reference>
<dbReference type="GO" id="GO:0006355">
    <property type="term" value="P:regulation of DNA-templated transcription"/>
    <property type="evidence" value="ECO:0007669"/>
    <property type="project" value="UniProtKB-UniRule"/>
</dbReference>
<dbReference type="Pfam" id="PF17727">
    <property type="entry name" value="CtsR_C"/>
    <property type="match status" value="1"/>
</dbReference>
<dbReference type="InterPro" id="IPR041908">
    <property type="entry name" value="CtsR_C_sf"/>
</dbReference>
<evidence type="ECO:0000256" key="1">
    <source>
        <dbReference type="ARBA" id="ARBA00010189"/>
    </source>
</evidence>
<dbReference type="Proteomes" id="UP000189933">
    <property type="component" value="Unassembled WGS sequence"/>
</dbReference>
<dbReference type="PIRSF" id="PIRSF010607">
    <property type="entry name" value="Txn_repr_CtsR"/>
    <property type="match status" value="1"/>
</dbReference>
<keyword evidence="4 7" id="KW-0805">Transcription regulation</keyword>
<comment type="similarity">
    <text evidence="1 7">Belongs to the CtsR family.</text>
</comment>
<protein>
    <recommendedName>
        <fullName evidence="2 7">Transcriptional regulator CtsR</fullName>
    </recommendedName>
</protein>
<gene>
    <name evidence="10" type="ORF">SAMN02745885_02470</name>
</gene>
<dbReference type="RefSeq" id="WP_078666455.1">
    <property type="nucleotide sequence ID" value="NZ_FUXM01000044.1"/>
</dbReference>
<evidence type="ECO:0000313" key="10">
    <source>
        <dbReference type="EMBL" id="SKA23745.1"/>
    </source>
</evidence>
<evidence type="ECO:0000313" key="11">
    <source>
        <dbReference type="Proteomes" id="UP000189933"/>
    </source>
</evidence>
<name>A0A1T4S681_9FIRM</name>
<dbReference type="EMBL" id="FUXM01000044">
    <property type="protein sequence ID" value="SKA23745.1"/>
    <property type="molecule type" value="Genomic_DNA"/>
</dbReference>
<sequence length="162" mass="18530">MSSLSDYIEQYIMEKLAAAGGAVELQRNELAARFNCVPSQINYVISTRFTRERGFIVESRRGGGGYIRILRIQLPEENKLLTELDHFVGSQISQRQAEDIIYRLANDGIINTREMAILLSILDRQTLDMRLPERDMWRARLLKAALMGLIKHVTKGGYDDDL</sequence>
<dbReference type="InterPro" id="IPR040465">
    <property type="entry name" value="CtsR_N"/>
</dbReference>
<dbReference type="GO" id="GO:0003677">
    <property type="term" value="F:DNA binding"/>
    <property type="evidence" value="ECO:0007669"/>
    <property type="project" value="UniProtKB-UniRule"/>
</dbReference>
<organism evidence="10 11">
    <name type="scientific">Carboxydocella sporoproducens DSM 16521</name>
    <dbReference type="NCBI Taxonomy" id="1121270"/>
    <lineage>
        <taxon>Bacteria</taxon>
        <taxon>Bacillati</taxon>
        <taxon>Bacillota</taxon>
        <taxon>Clostridia</taxon>
        <taxon>Eubacteriales</taxon>
        <taxon>Clostridiales Family XVI. Incertae Sedis</taxon>
        <taxon>Carboxydocella</taxon>
    </lineage>
</organism>
<evidence type="ECO:0000256" key="4">
    <source>
        <dbReference type="ARBA" id="ARBA00023015"/>
    </source>
</evidence>
<feature type="domain" description="CtsR C-terminal dimerization" evidence="9">
    <location>
        <begin position="77"/>
        <end position="147"/>
    </location>
</feature>
<accession>A0A1T4S681</accession>
<evidence type="ECO:0000256" key="5">
    <source>
        <dbReference type="ARBA" id="ARBA00023125"/>
    </source>
</evidence>
<feature type="domain" description="CtsR N-terminal HTH" evidence="8">
    <location>
        <begin position="3"/>
        <end position="73"/>
    </location>
</feature>